<accession>A0A561R6K5</accession>
<protein>
    <submittedName>
        <fullName evidence="1">Uncharacterized protein</fullName>
    </submittedName>
</protein>
<organism evidence="1 2">
    <name type="scientific">Neorhizobium alkalisoli</name>
    <dbReference type="NCBI Taxonomy" id="528178"/>
    <lineage>
        <taxon>Bacteria</taxon>
        <taxon>Pseudomonadati</taxon>
        <taxon>Pseudomonadota</taxon>
        <taxon>Alphaproteobacteria</taxon>
        <taxon>Hyphomicrobiales</taxon>
        <taxon>Rhizobiaceae</taxon>
        <taxon>Rhizobium/Agrobacterium group</taxon>
        <taxon>Neorhizobium</taxon>
    </lineage>
</organism>
<comment type="caution">
    <text evidence="1">The sequence shown here is derived from an EMBL/GenBank/DDBJ whole genome shotgun (WGS) entry which is preliminary data.</text>
</comment>
<dbReference type="RefSeq" id="WP_145631093.1">
    <property type="nucleotide sequence ID" value="NZ_VIWP01000001.1"/>
</dbReference>
<sequence>MIDGSFSLFGFDLLGPSRHARREADRKKADAKAGEFAGKGSEGALVSDRELSTTFLWGMYPHY</sequence>
<dbReference type="EMBL" id="VIWP01000001">
    <property type="protein sequence ID" value="TWF58237.1"/>
    <property type="molecule type" value="Genomic_DNA"/>
</dbReference>
<reference evidence="1 2" key="1">
    <citation type="submission" date="2019-06" db="EMBL/GenBank/DDBJ databases">
        <title>Sorghum-associated microbial communities from plants grown in Nebraska, USA.</title>
        <authorList>
            <person name="Schachtman D."/>
        </authorList>
    </citation>
    <scope>NUCLEOTIDE SEQUENCE [LARGE SCALE GENOMIC DNA]</scope>
    <source>
        <strain evidence="1 2">1225</strain>
    </source>
</reference>
<dbReference type="AlphaFoldDB" id="A0A561R6K5"/>
<gene>
    <name evidence="1" type="ORF">FHW37_10141</name>
</gene>
<proteinExistence type="predicted"/>
<dbReference type="Proteomes" id="UP000320653">
    <property type="component" value="Unassembled WGS sequence"/>
</dbReference>
<keyword evidence="2" id="KW-1185">Reference proteome</keyword>
<name>A0A561R6K5_9HYPH</name>
<evidence type="ECO:0000313" key="2">
    <source>
        <dbReference type="Proteomes" id="UP000320653"/>
    </source>
</evidence>
<evidence type="ECO:0000313" key="1">
    <source>
        <dbReference type="EMBL" id="TWF58237.1"/>
    </source>
</evidence>